<reference evidence="1" key="1">
    <citation type="submission" date="2024-10" db="EMBL/GenBank/DDBJ databases">
        <title>Genetic diversity among independent isolates of the Dolichocephalovirinae subfamily.</title>
        <authorList>
            <person name="Ely B."/>
            <person name="Thomas Q."/>
            <person name="Mohammadi T."/>
        </authorList>
    </citation>
    <scope>NUCLEOTIDE SEQUENCE</scope>
</reference>
<accession>A0AB74UGN7</accession>
<proteinExistence type="predicted"/>
<protein>
    <submittedName>
        <fullName evidence="1">Uncharacterized protein</fullName>
    </submittedName>
</protein>
<evidence type="ECO:0000313" key="1">
    <source>
        <dbReference type="EMBL" id="XHV10576.1"/>
    </source>
</evidence>
<organism evidence="1">
    <name type="scientific">Caulobacter phage BL57</name>
    <dbReference type="NCBI Taxonomy" id="3348355"/>
    <lineage>
        <taxon>Viruses</taxon>
    </lineage>
</organism>
<sequence length="136" mass="15243">MKNVPEQLMAHLQQEVTTLATVITIVRQDGKAFFMTDHDRPIKFENQTFVPYDSYQRTAILMSSELEVDTADITAFLTSDGVSRDDVASGLFDYAAIKVQLINYESPEQGAILLRKGTFGEVVMNQDETFSAEIRG</sequence>
<gene>
    <name evidence="1" type="ORF">BL57_104</name>
</gene>
<dbReference type="EMBL" id="PQ287320">
    <property type="protein sequence ID" value="XHV10576.1"/>
    <property type="molecule type" value="Genomic_DNA"/>
</dbReference>
<name>A0AB74UGN7_9VIRU</name>
<dbReference type="Pfam" id="PF09931">
    <property type="entry name" value="Phage_phiJL001_Gp84_N"/>
    <property type="match status" value="1"/>
</dbReference>